<dbReference type="AlphaFoldDB" id="A0A8S3YY09"/>
<keyword evidence="6" id="KW-1185">Reference proteome</keyword>
<proteinExistence type="predicted"/>
<comment type="caution">
    <text evidence="5">The sequence shown here is derived from an EMBL/GenBank/DDBJ whole genome shotgun (WGS) entry which is preliminary data.</text>
</comment>
<evidence type="ECO:0000256" key="4">
    <source>
        <dbReference type="SAM" id="Phobius"/>
    </source>
</evidence>
<sequence length="539" mass="59763">MSLKTKAAQTSELDLVNEKDGVSTTLKSMLHDYEYRRKIVLWISLPIAMLNQGIVDSQGAAALLDLQLITATDDQISALYITAYNLGYVLGSLLAGLCHGKINSYFLLTVCCVLTGGTNIATPYCSTFLLMFIVRCTVGCFLGVIVCIVNAEHMRIWDTKGESLLQLINCVYALGGVVGPIMAAPFITERDRKKATTSSHQNVTSDSLINNSMIFNNSGRHFVICDNFTNSNSSIDNLINYNRTFDDFINMIKECHNQTEVDKSNLQRSTNVHFAFLIGGLISILVSVPFLITLLTFNKSNSNVQERTDPAIQERKLPLLLTVFLAVLLFLYYLFYCSIEVTFNSYILVFIVKHFENIGTHEAAYILTYYWALFATGRFFSIFTSKYLPARKLLYIHLTMIASALAGLIAGALLNRFDIVTVFSCLMGLSCSATLAAGFSWTEAELMKVTGPISAVILIGASTGPMVVPFVVGHLVEYESDMWFCYSIVAALVLAVSVLAVMMTFNRCYVNRKYGKLVAVLLQEKPQGLPDIVIQKSYL</sequence>
<dbReference type="EMBL" id="CAJHNH020000918">
    <property type="protein sequence ID" value="CAG5120535.1"/>
    <property type="molecule type" value="Genomic_DNA"/>
</dbReference>
<feature type="transmembrane region" description="Helical" evidence="4">
    <location>
        <begin position="363"/>
        <end position="381"/>
    </location>
</feature>
<dbReference type="PANTHER" id="PTHR23121:SF9">
    <property type="entry name" value="SODIUM-DEPENDENT GLUCOSE TRANSPORTER 1"/>
    <property type="match status" value="1"/>
</dbReference>
<feature type="transmembrane region" description="Helical" evidence="4">
    <location>
        <begin position="75"/>
        <end position="98"/>
    </location>
</feature>
<feature type="transmembrane region" description="Helical" evidence="4">
    <location>
        <begin position="274"/>
        <end position="297"/>
    </location>
</feature>
<protein>
    <submittedName>
        <fullName evidence="5">Uncharacterized protein</fullName>
    </submittedName>
</protein>
<evidence type="ECO:0000256" key="1">
    <source>
        <dbReference type="ARBA" id="ARBA00022692"/>
    </source>
</evidence>
<keyword evidence="2 4" id="KW-1133">Transmembrane helix</keyword>
<feature type="transmembrane region" description="Helical" evidence="4">
    <location>
        <begin position="128"/>
        <end position="151"/>
    </location>
</feature>
<dbReference type="Gene3D" id="1.20.1250.20">
    <property type="entry name" value="MFS general substrate transporter like domains"/>
    <property type="match status" value="2"/>
</dbReference>
<reference evidence="5" key="1">
    <citation type="submission" date="2021-04" db="EMBL/GenBank/DDBJ databases">
        <authorList>
            <consortium name="Molecular Ecology Group"/>
        </authorList>
    </citation>
    <scope>NUCLEOTIDE SEQUENCE</scope>
</reference>
<feature type="transmembrane region" description="Helical" evidence="4">
    <location>
        <begin position="105"/>
        <end position="122"/>
    </location>
</feature>
<keyword evidence="3 4" id="KW-0472">Membrane</keyword>
<organism evidence="5 6">
    <name type="scientific">Candidula unifasciata</name>
    <dbReference type="NCBI Taxonomy" id="100452"/>
    <lineage>
        <taxon>Eukaryota</taxon>
        <taxon>Metazoa</taxon>
        <taxon>Spiralia</taxon>
        <taxon>Lophotrochozoa</taxon>
        <taxon>Mollusca</taxon>
        <taxon>Gastropoda</taxon>
        <taxon>Heterobranchia</taxon>
        <taxon>Euthyneura</taxon>
        <taxon>Panpulmonata</taxon>
        <taxon>Eupulmonata</taxon>
        <taxon>Stylommatophora</taxon>
        <taxon>Helicina</taxon>
        <taxon>Helicoidea</taxon>
        <taxon>Geomitridae</taxon>
        <taxon>Candidula</taxon>
    </lineage>
</organism>
<dbReference type="InterPro" id="IPR036259">
    <property type="entry name" value="MFS_trans_sf"/>
</dbReference>
<feature type="transmembrane region" description="Helical" evidence="4">
    <location>
        <begin position="419"/>
        <end position="441"/>
    </location>
</feature>
<dbReference type="PANTHER" id="PTHR23121">
    <property type="entry name" value="SODIUM-DEPENDENT GLUCOSE TRANSPORTER 1"/>
    <property type="match status" value="1"/>
</dbReference>
<keyword evidence="1 4" id="KW-0812">Transmembrane</keyword>
<feature type="transmembrane region" description="Helical" evidence="4">
    <location>
        <begin position="393"/>
        <end position="413"/>
    </location>
</feature>
<evidence type="ECO:0000313" key="6">
    <source>
        <dbReference type="Proteomes" id="UP000678393"/>
    </source>
</evidence>
<feature type="transmembrane region" description="Helical" evidence="4">
    <location>
        <begin position="39"/>
        <end position="55"/>
    </location>
</feature>
<feature type="transmembrane region" description="Helical" evidence="4">
    <location>
        <begin position="484"/>
        <end position="505"/>
    </location>
</feature>
<gene>
    <name evidence="5" type="ORF">CUNI_LOCUS6093</name>
</gene>
<feature type="transmembrane region" description="Helical" evidence="4">
    <location>
        <begin position="163"/>
        <end position="187"/>
    </location>
</feature>
<dbReference type="Proteomes" id="UP000678393">
    <property type="component" value="Unassembled WGS sequence"/>
</dbReference>
<name>A0A8S3YY09_9EUPU</name>
<accession>A0A8S3YY09</accession>
<evidence type="ECO:0000313" key="5">
    <source>
        <dbReference type="EMBL" id="CAG5120535.1"/>
    </source>
</evidence>
<evidence type="ECO:0000256" key="3">
    <source>
        <dbReference type="ARBA" id="ARBA00023136"/>
    </source>
</evidence>
<dbReference type="OrthoDB" id="9626824at2759"/>
<feature type="transmembrane region" description="Helical" evidence="4">
    <location>
        <begin position="317"/>
        <end position="336"/>
    </location>
</feature>
<dbReference type="SUPFAM" id="SSF103473">
    <property type="entry name" value="MFS general substrate transporter"/>
    <property type="match status" value="1"/>
</dbReference>
<evidence type="ECO:0000256" key="2">
    <source>
        <dbReference type="ARBA" id="ARBA00022989"/>
    </source>
</evidence>
<feature type="transmembrane region" description="Helical" evidence="4">
    <location>
        <begin position="453"/>
        <end position="472"/>
    </location>
</feature>